<name>A0A7C9VV57_9PSEU</name>
<gene>
    <name evidence="2" type="ORF">G7043_29770</name>
</gene>
<keyword evidence="3" id="KW-1185">Reference proteome</keyword>
<evidence type="ECO:0000313" key="2">
    <source>
        <dbReference type="EMBL" id="NGY63115.1"/>
    </source>
</evidence>
<protein>
    <submittedName>
        <fullName evidence="2">Uncharacterized protein</fullName>
    </submittedName>
</protein>
<dbReference type="Proteomes" id="UP000481360">
    <property type="component" value="Unassembled WGS sequence"/>
</dbReference>
<accession>A0A7C9VV57</accession>
<dbReference type="AlphaFoldDB" id="A0A7C9VV57"/>
<dbReference type="RefSeq" id="WP_166051219.1">
    <property type="nucleotide sequence ID" value="NZ_JAAMPJ010000009.1"/>
</dbReference>
<organism evidence="2 3">
    <name type="scientific">Lentzea alba</name>
    <dbReference type="NCBI Taxonomy" id="2714351"/>
    <lineage>
        <taxon>Bacteria</taxon>
        <taxon>Bacillati</taxon>
        <taxon>Actinomycetota</taxon>
        <taxon>Actinomycetes</taxon>
        <taxon>Pseudonocardiales</taxon>
        <taxon>Pseudonocardiaceae</taxon>
        <taxon>Lentzea</taxon>
    </lineage>
</organism>
<reference evidence="2 3" key="1">
    <citation type="submission" date="2020-03" db="EMBL/GenBank/DDBJ databases">
        <title>Isolation and identification of active actinomycetes.</title>
        <authorList>
            <person name="Sun X."/>
        </authorList>
    </citation>
    <scope>NUCLEOTIDE SEQUENCE [LARGE SCALE GENOMIC DNA]</scope>
    <source>
        <strain evidence="2 3">NEAU-D13</strain>
    </source>
</reference>
<dbReference type="EMBL" id="JAAMPJ010000009">
    <property type="protein sequence ID" value="NGY63115.1"/>
    <property type="molecule type" value="Genomic_DNA"/>
</dbReference>
<evidence type="ECO:0000313" key="3">
    <source>
        <dbReference type="Proteomes" id="UP000481360"/>
    </source>
</evidence>
<evidence type="ECO:0000256" key="1">
    <source>
        <dbReference type="SAM" id="MobiDB-lite"/>
    </source>
</evidence>
<feature type="region of interest" description="Disordered" evidence="1">
    <location>
        <begin position="33"/>
        <end position="56"/>
    </location>
</feature>
<comment type="caution">
    <text evidence="2">The sequence shown here is derived from an EMBL/GenBank/DDBJ whole genome shotgun (WGS) entry which is preliminary data.</text>
</comment>
<sequence>MSTSRWTFSPDVDRVPDLAAMRRLLLQRGTEGVRLSAPAGRWARPRHLTSHRSPTS</sequence>
<proteinExistence type="predicted"/>